<organism evidence="1 2">
    <name type="scientific">Candidatus Iainarchaeum sp</name>
    <dbReference type="NCBI Taxonomy" id="3101447"/>
    <lineage>
        <taxon>Archaea</taxon>
        <taxon>Candidatus Iainarchaeota</taxon>
        <taxon>Candidatus Iainarchaeia</taxon>
        <taxon>Candidatus Iainarchaeales</taxon>
        <taxon>Candidatus Iainarchaeaceae</taxon>
        <taxon>Candidatus Iainarchaeum</taxon>
    </lineage>
</organism>
<name>A0A7J4ITA6_9ARCH</name>
<sequence length="272" mass="31406">MENQKVSAEGIFSQTALQNQRFYEAHKIKDFAWVSQKVLVGCPTSEKKEYCLEKFVEGLKGLTYKNFDVCLEDNSKGKEYYKKLLGIAQQWNKEKFPSKFEVIYSGLTSEKARKRVVNGRNKLRKKLLGEGYDYFFSLEQDVVAPANAIEKLLSDDKKIVSAVYLNLMQDKRVNVVAYRFDSEEHKRKGLISPLGLLNILPSQVMEVAATGVGAMLIHRSVLEKISFRYEPKEKAYDDIYFARDARNAGYKIFLDSSLFCQHYFKPSFTKYD</sequence>
<dbReference type="InterPro" id="IPR029044">
    <property type="entry name" value="Nucleotide-diphossugar_trans"/>
</dbReference>
<dbReference type="Gene3D" id="3.90.550.10">
    <property type="entry name" value="Spore Coat Polysaccharide Biosynthesis Protein SpsA, Chain A"/>
    <property type="match status" value="1"/>
</dbReference>
<evidence type="ECO:0000313" key="1">
    <source>
        <dbReference type="EMBL" id="HIH07984.1"/>
    </source>
</evidence>
<protein>
    <recommendedName>
        <fullName evidence="3">Glycosyltransferase</fullName>
    </recommendedName>
</protein>
<dbReference type="AlphaFoldDB" id="A0A7J4ITA6"/>
<reference evidence="2" key="1">
    <citation type="journal article" date="2020" name="bioRxiv">
        <title>A rank-normalized archaeal taxonomy based on genome phylogeny resolves widespread incomplete and uneven classifications.</title>
        <authorList>
            <person name="Rinke C."/>
            <person name="Chuvochina M."/>
            <person name="Mussig A.J."/>
            <person name="Chaumeil P.-A."/>
            <person name="Waite D.W."/>
            <person name="Whitman W.B."/>
            <person name="Parks D.H."/>
            <person name="Hugenholtz P."/>
        </authorList>
    </citation>
    <scope>NUCLEOTIDE SEQUENCE [LARGE SCALE GENOMIC DNA]</scope>
</reference>
<comment type="caution">
    <text evidence="1">The sequence shown here is derived from an EMBL/GenBank/DDBJ whole genome shotgun (WGS) entry which is preliminary data.</text>
</comment>
<proteinExistence type="predicted"/>
<gene>
    <name evidence="1" type="ORF">HA237_01290</name>
</gene>
<dbReference type="Proteomes" id="UP000577419">
    <property type="component" value="Unassembled WGS sequence"/>
</dbReference>
<dbReference type="SUPFAM" id="SSF53448">
    <property type="entry name" value="Nucleotide-diphospho-sugar transferases"/>
    <property type="match status" value="1"/>
</dbReference>
<dbReference type="EMBL" id="DUFG01000008">
    <property type="protein sequence ID" value="HIH07984.1"/>
    <property type="molecule type" value="Genomic_DNA"/>
</dbReference>
<evidence type="ECO:0000313" key="2">
    <source>
        <dbReference type="Proteomes" id="UP000577419"/>
    </source>
</evidence>
<evidence type="ECO:0008006" key="3">
    <source>
        <dbReference type="Google" id="ProtNLM"/>
    </source>
</evidence>
<accession>A0A7J4ITA6</accession>